<proteinExistence type="predicted"/>
<keyword evidence="4" id="KW-1185">Reference proteome</keyword>
<feature type="region of interest" description="Disordered" evidence="1">
    <location>
        <begin position="136"/>
        <end position="159"/>
    </location>
</feature>
<dbReference type="EMBL" id="BAAATD010000006">
    <property type="protein sequence ID" value="GAA2608243.1"/>
    <property type="molecule type" value="Genomic_DNA"/>
</dbReference>
<accession>A0ABN3PZC4</accession>
<keyword evidence="2" id="KW-0732">Signal</keyword>
<dbReference type="PROSITE" id="PS51318">
    <property type="entry name" value="TAT"/>
    <property type="match status" value="1"/>
</dbReference>
<reference evidence="3 4" key="1">
    <citation type="journal article" date="2019" name="Int. J. Syst. Evol. Microbiol.">
        <title>The Global Catalogue of Microorganisms (GCM) 10K type strain sequencing project: providing services to taxonomists for standard genome sequencing and annotation.</title>
        <authorList>
            <consortium name="The Broad Institute Genomics Platform"/>
            <consortium name="The Broad Institute Genome Sequencing Center for Infectious Disease"/>
            <person name="Wu L."/>
            <person name="Ma J."/>
        </authorList>
    </citation>
    <scope>NUCLEOTIDE SEQUENCE [LARGE SCALE GENOMIC DNA]</scope>
    <source>
        <strain evidence="3 4">JCM 6833</strain>
    </source>
</reference>
<protein>
    <recommendedName>
        <fullName evidence="5">Twin-arginine translocation signal domain-containing protein</fullName>
    </recommendedName>
</protein>
<feature type="signal peptide" evidence="2">
    <location>
        <begin position="1"/>
        <end position="24"/>
    </location>
</feature>
<evidence type="ECO:0000256" key="1">
    <source>
        <dbReference type="SAM" id="MobiDB-lite"/>
    </source>
</evidence>
<feature type="compositionally biased region" description="Low complexity" evidence="1">
    <location>
        <begin position="150"/>
        <end position="159"/>
    </location>
</feature>
<organism evidence="3 4">
    <name type="scientific">Actinomadura fulvescens</name>
    <dbReference type="NCBI Taxonomy" id="46160"/>
    <lineage>
        <taxon>Bacteria</taxon>
        <taxon>Bacillati</taxon>
        <taxon>Actinomycetota</taxon>
        <taxon>Actinomycetes</taxon>
        <taxon>Streptosporangiales</taxon>
        <taxon>Thermomonosporaceae</taxon>
        <taxon>Actinomadura</taxon>
    </lineage>
</organism>
<dbReference type="Proteomes" id="UP001501509">
    <property type="component" value="Unassembled WGS sequence"/>
</dbReference>
<sequence>MNRRKFLQRAGLAAAVGTMLPLLGAGGERAFAAVPSSADPDKLFKDGPFKRAEHGYRRLLRENADNAHAAAQIGYIALLSNRFADAKLGSAADTAALATEVVTGLLADLDDDRSARRLPRRKSPWPWRVTRVGRAEMSSSPHPATGGGCTCSTGHGVVP</sequence>
<gene>
    <name evidence="3" type="ORF">GCM10010411_48090</name>
</gene>
<name>A0ABN3PZC4_9ACTN</name>
<evidence type="ECO:0000256" key="2">
    <source>
        <dbReference type="SAM" id="SignalP"/>
    </source>
</evidence>
<evidence type="ECO:0000313" key="3">
    <source>
        <dbReference type="EMBL" id="GAA2608243.1"/>
    </source>
</evidence>
<dbReference type="InterPro" id="IPR006311">
    <property type="entry name" value="TAT_signal"/>
</dbReference>
<evidence type="ECO:0008006" key="5">
    <source>
        <dbReference type="Google" id="ProtNLM"/>
    </source>
</evidence>
<evidence type="ECO:0000313" key="4">
    <source>
        <dbReference type="Proteomes" id="UP001501509"/>
    </source>
</evidence>
<feature type="chain" id="PRO_5046379703" description="Twin-arginine translocation signal domain-containing protein" evidence="2">
    <location>
        <begin position="25"/>
        <end position="159"/>
    </location>
</feature>
<comment type="caution">
    <text evidence="3">The sequence shown here is derived from an EMBL/GenBank/DDBJ whole genome shotgun (WGS) entry which is preliminary data.</text>
</comment>